<protein>
    <recommendedName>
        <fullName evidence="1">Cyclic nucleotide-binding domain-containing protein</fullName>
    </recommendedName>
</protein>
<dbReference type="PRINTS" id="PR00103">
    <property type="entry name" value="CAMPKINASE"/>
</dbReference>
<gene>
    <name evidence="2" type="ORF">BN873_350095</name>
</gene>
<dbReference type="Gene3D" id="2.60.120.10">
    <property type="entry name" value="Jelly Rolls"/>
    <property type="match status" value="1"/>
</dbReference>
<dbReference type="GO" id="GO:0005829">
    <property type="term" value="C:cytosol"/>
    <property type="evidence" value="ECO:0007669"/>
    <property type="project" value="TreeGrafter"/>
</dbReference>
<dbReference type="InterPro" id="IPR014710">
    <property type="entry name" value="RmlC-like_jellyroll"/>
</dbReference>
<reference evidence="2" key="1">
    <citation type="submission" date="2013-07" db="EMBL/GenBank/DDBJ databases">
        <authorList>
            <person name="McIlroy S."/>
        </authorList>
    </citation>
    <scope>NUCLEOTIDE SEQUENCE [LARGE SCALE GENOMIC DNA]</scope>
    <source>
        <strain evidence="2">Run_A_D11</strain>
    </source>
</reference>
<dbReference type="CDD" id="cd00038">
    <property type="entry name" value="CAP_ED"/>
    <property type="match status" value="1"/>
</dbReference>
<accession>W6M865</accession>
<evidence type="ECO:0000259" key="1">
    <source>
        <dbReference type="PROSITE" id="PS50042"/>
    </source>
</evidence>
<dbReference type="PROSITE" id="PS50042">
    <property type="entry name" value="CNMP_BINDING_3"/>
    <property type="match status" value="1"/>
</dbReference>
<dbReference type="InterPro" id="IPR018488">
    <property type="entry name" value="cNMP-bd_CS"/>
</dbReference>
<organism evidence="2 3">
    <name type="scientific">Candidatus Competibacter denitrificans Run_A_D11</name>
    <dbReference type="NCBI Taxonomy" id="1400863"/>
    <lineage>
        <taxon>Bacteria</taxon>
        <taxon>Pseudomonadati</taxon>
        <taxon>Pseudomonadota</taxon>
        <taxon>Gammaproteobacteria</taxon>
        <taxon>Candidatus Competibacteraceae</taxon>
        <taxon>Candidatus Competibacter</taxon>
    </lineage>
</organism>
<sequence>MKNQDLFSAIEQYQSFTAGQAIFREGDSAQNMYIVAEGQVDIMLGERILETINPGGILGELALIDDKPRSASAIAKTDCLLAPVNREHFLVLVQRTPLFALQVMRAITERLRRANNLLASR</sequence>
<dbReference type="STRING" id="1400863.BN873_350095"/>
<evidence type="ECO:0000313" key="3">
    <source>
        <dbReference type="Proteomes" id="UP000035760"/>
    </source>
</evidence>
<dbReference type="InterPro" id="IPR000595">
    <property type="entry name" value="cNMP-bd_dom"/>
</dbReference>
<dbReference type="RefSeq" id="WP_048673376.1">
    <property type="nucleotide sequence ID" value="NZ_CBTJ020000042.1"/>
</dbReference>
<dbReference type="PROSITE" id="PS00889">
    <property type="entry name" value="CNMP_BINDING_2"/>
    <property type="match status" value="1"/>
</dbReference>
<dbReference type="PANTHER" id="PTHR24567">
    <property type="entry name" value="CRP FAMILY TRANSCRIPTIONAL REGULATORY PROTEIN"/>
    <property type="match status" value="1"/>
</dbReference>
<dbReference type="AlphaFoldDB" id="W6M865"/>
<dbReference type="InterPro" id="IPR050397">
    <property type="entry name" value="Env_Response_Regulators"/>
</dbReference>
<dbReference type="SMART" id="SM00100">
    <property type="entry name" value="cNMP"/>
    <property type="match status" value="1"/>
</dbReference>
<evidence type="ECO:0000313" key="2">
    <source>
        <dbReference type="EMBL" id="CDI02839.1"/>
    </source>
</evidence>
<reference evidence="2" key="2">
    <citation type="submission" date="2014-03" db="EMBL/GenBank/DDBJ databases">
        <title>Candidatus Competibacter-lineage genomes retrieved from metagenomes reveal functional metabolic diversity.</title>
        <authorList>
            <person name="McIlroy S.J."/>
            <person name="Albertsen M."/>
            <person name="Andresen E.K."/>
            <person name="Saunders A.M."/>
            <person name="Kristiansen R."/>
            <person name="Stokholm-Bjerregaard M."/>
            <person name="Nielsen K.L."/>
            <person name="Nielsen P.H."/>
        </authorList>
    </citation>
    <scope>NUCLEOTIDE SEQUENCE</scope>
    <source>
        <strain evidence="2">Run_A_D11</strain>
    </source>
</reference>
<dbReference type="EMBL" id="CBTJ020000042">
    <property type="protein sequence ID" value="CDI02839.1"/>
    <property type="molecule type" value="Genomic_DNA"/>
</dbReference>
<dbReference type="GO" id="GO:0003700">
    <property type="term" value="F:DNA-binding transcription factor activity"/>
    <property type="evidence" value="ECO:0007669"/>
    <property type="project" value="TreeGrafter"/>
</dbReference>
<dbReference type="Proteomes" id="UP000035760">
    <property type="component" value="Unassembled WGS sequence"/>
</dbReference>
<dbReference type="Pfam" id="PF00027">
    <property type="entry name" value="cNMP_binding"/>
    <property type="match status" value="1"/>
</dbReference>
<name>W6M865_9GAMM</name>
<feature type="domain" description="Cyclic nucleotide-binding" evidence="1">
    <location>
        <begin position="1"/>
        <end position="110"/>
    </location>
</feature>
<dbReference type="InterPro" id="IPR018490">
    <property type="entry name" value="cNMP-bd_dom_sf"/>
</dbReference>
<dbReference type="PANTHER" id="PTHR24567:SF74">
    <property type="entry name" value="HTH-TYPE TRANSCRIPTIONAL REGULATOR ARCR"/>
    <property type="match status" value="1"/>
</dbReference>
<dbReference type="SUPFAM" id="SSF51206">
    <property type="entry name" value="cAMP-binding domain-like"/>
    <property type="match status" value="1"/>
</dbReference>
<proteinExistence type="predicted"/>
<comment type="caution">
    <text evidence="2">The sequence shown here is derived from an EMBL/GenBank/DDBJ whole genome shotgun (WGS) entry which is preliminary data.</text>
</comment>
<keyword evidence="3" id="KW-1185">Reference proteome</keyword>
<dbReference type="OrthoDB" id="6881322at2"/>